<evidence type="ECO:0000313" key="1">
    <source>
        <dbReference type="EMBL" id="KGE17066.1"/>
    </source>
</evidence>
<dbReference type="RefSeq" id="WP_036655506.1">
    <property type="nucleotide sequence ID" value="NZ_JQCR01000003.1"/>
</dbReference>
<proteinExistence type="predicted"/>
<dbReference type="OrthoDB" id="2923860at2"/>
<dbReference type="Gene3D" id="3.40.50.720">
    <property type="entry name" value="NAD(P)-binding Rossmann-like Domain"/>
    <property type="match status" value="1"/>
</dbReference>
<dbReference type="STRING" id="268407.PWYN_20630"/>
<keyword evidence="2" id="KW-1185">Reference proteome</keyword>
<sequence length="283" mass="31765">MKRIGFIDYFLDEWHANQYPDWIEQSSGGTMKVTCAYGKVDAPNGRTNADWCRDKGIELLPTIQAVIDSSDYLIVLSPDHPEFHEELSLLPLQSGKPTYVDKTFAPDRETANKMFERAAQHNTPLYSSSALRFAPEYGDARDKEIDTIFSQGPGKYSNYAVHQIEPIVSLMGVGAKRVMSVGTELAPALLIEYPNGRQASILHIQNSPFLLTLQYENGESARVTAEADFFAAFIDDLVHFFKTGISTVPPEETILVITLIEYGSKAREKPYQWIELPVPEVKQ</sequence>
<reference evidence="1 2" key="2">
    <citation type="submission" date="2014-10" db="EMBL/GenBank/DDBJ databases">
        <title>Comparative genomics of the Paenibacillus odorifer group.</title>
        <authorList>
            <person name="Tsai Y.-C."/>
            <person name="Martin N."/>
            <person name="Korlach J."/>
            <person name="Wiedmann M."/>
        </authorList>
    </citation>
    <scope>NUCLEOTIDE SEQUENCE [LARGE SCALE GENOMIC DNA]</scope>
    <source>
        <strain evidence="1 2">DSM 18334</strain>
    </source>
</reference>
<gene>
    <name evidence="1" type="ORF">PWYN_20630</name>
</gene>
<evidence type="ECO:0008006" key="3">
    <source>
        <dbReference type="Google" id="ProtNLM"/>
    </source>
</evidence>
<comment type="caution">
    <text evidence="1">The sequence shown here is derived from an EMBL/GenBank/DDBJ whole genome shotgun (WGS) entry which is preliminary data.</text>
</comment>
<dbReference type="AlphaFoldDB" id="A0A098M4T7"/>
<protein>
    <recommendedName>
        <fullName evidence="3">Gfo/Idh/MocA-like oxidoreductase N-terminal domain-containing protein</fullName>
    </recommendedName>
</protein>
<dbReference type="eggNOG" id="COG0673">
    <property type="taxonomic scope" value="Bacteria"/>
</dbReference>
<dbReference type="SUPFAM" id="SSF51735">
    <property type="entry name" value="NAD(P)-binding Rossmann-fold domains"/>
    <property type="match status" value="1"/>
</dbReference>
<accession>A0A098M4T7</accession>
<evidence type="ECO:0000313" key="2">
    <source>
        <dbReference type="Proteomes" id="UP000029734"/>
    </source>
</evidence>
<dbReference type="EMBL" id="JQCR01000003">
    <property type="protein sequence ID" value="KGE17066.1"/>
    <property type="molecule type" value="Genomic_DNA"/>
</dbReference>
<dbReference type="InterPro" id="IPR036291">
    <property type="entry name" value="NAD(P)-bd_dom_sf"/>
</dbReference>
<name>A0A098M4T7_9BACL</name>
<organism evidence="1 2">
    <name type="scientific">Paenibacillus wynnii</name>
    <dbReference type="NCBI Taxonomy" id="268407"/>
    <lineage>
        <taxon>Bacteria</taxon>
        <taxon>Bacillati</taxon>
        <taxon>Bacillota</taxon>
        <taxon>Bacilli</taxon>
        <taxon>Bacillales</taxon>
        <taxon>Paenibacillaceae</taxon>
        <taxon>Paenibacillus</taxon>
    </lineage>
</organism>
<dbReference type="Proteomes" id="UP000029734">
    <property type="component" value="Unassembled WGS sequence"/>
</dbReference>
<reference evidence="1 2" key="1">
    <citation type="submission" date="2014-08" db="EMBL/GenBank/DDBJ databases">
        <authorList>
            <person name="den Bakker H.C."/>
        </authorList>
    </citation>
    <scope>NUCLEOTIDE SEQUENCE [LARGE SCALE GENOMIC DNA]</scope>
    <source>
        <strain evidence="1 2">DSM 18334</strain>
    </source>
</reference>